<dbReference type="EMBL" id="FQZG01000051">
    <property type="protein sequence ID" value="SHJ47271.1"/>
    <property type="molecule type" value="Genomic_DNA"/>
</dbReference>
<evidence type="ECO:0000313" key="1">
    <source>
        <dbReference type="EMBL" id="SHJ47271.1"/>
    </source>
</evidence>
<dbReference type="RefSeq" id="WP_139280260.1">
    <property type="nucleotide sequence ID" value="NZ_FQZG01000051.1"/>
</dbReference>
<gene>
    <name evidence="1" type="ORF">SAMN02745244_02588</name>
</gene>
<accession>A0A1M6JKM4</accession>
<protein>
    <submittedName>
        <fullName evidence="1">CRISPR-associated protein</fullName>
    </submittedName>
</protein>
<name>A0A1M6JKM4_9ACTN</name>
<dbReference type="STRING" id="1123357.SAMN02745244_02588"/>
<dbReference type="Proteomes" id="UP000184512">
    <property type="component" value="Unassembled WGS sequence"/>
</dbReference>
<dbReference type="OrthoDB" id="5362408at2"/>
<dbReference type="AlphaFoldDB" id="A0A1M6JKM4"/>
<organism evidence="1 2">
    <name type="scientific">Tessaracoccus bendigoensis DSM 12906</name>
    <dbReference type="NCBI Taxonomy" id="1123357"/>
    <lineage>
        <taxon>Bacteria</taxon>
        <taxon>Bacillati</taxon>
        <taxon>Actinomycetota</taxon>
        <taxon>Actinomycetes</taxon>
        <taxon>Propionibacteriales</taxon>
        <taxon>Propionibacteriaceae</taxon>
        <taxon>Tessaracoccus</taxon>
    </lineage>
</organism>
<reference evidence="1 2" key="1">
    <citation type="submission" date="2016-11" db="EMBL/GenBank/DDBJ databases">
        <authorList>
            <person name="Jaros S."/>
            <person name="Januszkiewicz K."/>
            <person name="Wedrychowicz H."/>
        </authorList>
    </citation>
    <scope>NUCLEOTIDE SEQUENCE [LARGE SCALE GENOMIC DNA]</scope>
    <source>
        <strain evidence="1 2">DSM 12906</strain>
    </source>
</reference>
<sequence>MPVSKDRFVNPYAFVPLPQRVVRCDAPGHVSAPGDGRLTGRLTVEWTLETPMLLPAKAKEEGWLRPDGSVRVPGSAMKGSIRSLHETLFNGCLRVFDSDFLPGYRMPATSDADAVGGPGNAEGAWGLGVVTRSRDGVPLEIARCEKVEWVEARSLLQAYRSAHIKGLPRTGDVVGISGNQTWSNLRSAVEVRQVSGVSKLRRIKGIRIGRDDVAETPASGSVLLITSTSVRKETREDGSPADCFWATGRLAAGDPVDVSAEAAQAFKAACAGSRDRQELHQKEQKGKAPANWRGQSCYEAVTWPNRVGPRVGERALATGFLHPGDVVWISLDEDATRVTGIRLSKIWRQSGTGAAGERVPVETLPCWSVDTSAKRPRGRCAPGGLCLSCVVFGSADTSSEIEGEGRQDAYAGHVRFGAARSRGPVTVEAVSLAPLGSPRMGAGVFYLKDGGKSSVKGDVTSQWGSDVDTPDGRELRGRKFYWHVNPARQAEFWTGELNRKEKVLPRYEARPKHAERLTRSAELVPAGTVLTQEITFEGLDKVSLQSLLVAVDPGRLLKAPRGSGVMFATHLGGGKPFGLGAASVRLTCTAWEAESRYQVDLKMAELDSEDITSECYRALDSRAGSLRHIQSVARLLDLDGLGQWRNHVTYPPGATWDEIDLPDKRGYIPFDESYRFFGEANGQRLADHNRRWCPLPDVTKDNSDGAMDLPIIRKKGRS</sequence>
<proteinExistence type="predicted"/>
<keyword evidence="2" id="KW-1185">Reference proteome</keyword>
<evidence type="ECO:0000313" key="2">
    <source>
        <dbReference type="Proteomes" id="UP000184512"/>
    </source>
</evidence>